<evidence type="ECO:0000256" key="1">
    <source>
        <dbReference type="SAM" id="MobiDB-lite"/>
    </source>
</evidence>
<accession>F0S0R0</accession>
<evidence type="ECO:0000313" key="2">
    <source>
        <dbReference type="EMBL" id="ADY73863.1"/>
    </source>
</evidence>
<keyword evidence="3" id="KW-1185">Reference proteome</keyword>
<organism evidence="2 3">
    <name type="scientific">Desulfurobacterium thermolithotrophum (strain DSM 11699 / BSA)</name>
    <dbReference type="NCBI Taxonomy" id="868864"/>
    <lineage>
        <taxon>Bacteria</taxon>
        <taxon>Pseudomonadati</taxon>
        <taxon>Aquificota</taxon>
        <taxon>Aquificia</taxon>
        <taxon>Desulfurobacteriales</taxon>
        <taxon>Desulfurobacteriaceae</taxon>
        <taxon>Desulfurobacterium</taxon>
    </lineage>
</organism>
<reference evidence="3" key="2">
    <citation type="submission" date="2011-02" db="EMBL/GenBank/DDBJ databases">
        <title>The complete genome of Desulfurobacterium thermolithotrophum DSM 11699.</title>
        <authorList>
            <consortium name="US DOE Joint Genome Institute (JGI-PGF)"/>
            <person name="Lucas S."/>
            <person name="Copeland A."/>
            <person name="Lapidus A."/>
            <person name="Bruce D."/>
            <person name="Goodwin L."/>
            <person name="Pitluck S."/>
            <person name="Kyrpides N."/>
            <person name="Mavromatis K."/>
            <person name="Pagani I."/>
            <person name="Ivanova N."/>
            <person name="Mikhailova N."/>
            <person name="Daligault H."/>
            <person name="Detter J.C."/>
            <person name="Tapia R."/>
            <person name="Han C."/>
            <person name="Land M."/>
            <person name="Hauser L."/>
            <person name="Markowitz V."/>
            <person name="Cheng J.-F."/>
            <person name="Hugenholtz P."/>
            <person name="Woyke T."/>
            <person name="Wu D."/>
            <person name="Spring S."/>
            <person name="Brambilla E."/>
            <person name="Klenk H.-P."/>
            <person name="Eisen J.A."/>
        </authorList>
    </citation>
    <scope>NUCLEOTIDE SEQUENCE [LARGE SCALE GENOMIC DNA]</scope>
    <source>
        <strain evidence="3">DSM 11699 / BSA</strain>
    </source>
</reference>
<feature type="compositionally biased region" description="Polar residues" evidence="1">
    <location>
        <begin position="410"/>
        <end position="421"/>
    </location>
</feature>
<dbReference type="HOGENOM" id="CLU_514573_0_0_0"/>
<feature type="region of interest" description="Disordered" evidence="1">
    <location>
        <begin position="64"/>
        <end position="84"/>
    </location>
</feature>
<dbReference type="Proteomes" id="UP000007102">
    <property type="component" value="Chromosome"/>
</dbReference>
<feature type="region of interest" description="Disordered" evidence="1">
    <location>
        <begin position="406"/>
        <end position="430"/>
    </location>
</feature>
<dbReference type="RefSeq" id="WP_013638814.1">
    <property type="nucleotide sequence ID" value="NC_015185.1"/>
</dbReference>
<name>F0S0R0_DESTD</name>
<dbReference type="STRING" id="868864.Dester_1227"/>
<gene>
    <name evidence="2" type="ordered locus">Dester_1227</name>
</gene>
<proteinExistence type="predicted"/>
<dbReference type="EMBL" id="CP002543">
    <property type="protein sequence ID" value="ADY73863.1"/>
    <property type="molecule type" value="Genomic_DNA"/>
</dbReference>
<sequence length="529" mass="62124">MTLFDLLPVLNLSKANLKEKKNIEKNKKVTIKFESVINAFLMKEPKEYVLQNLKEKSLKPLKGKFYSPGRFQNKSRKQGTDENVPQNKLHEKELIDNKIQNFFTISKYKKDQIQKEKDYTYISLEDSTMIIINKCYLQTLNSKNVSSTIIKSPTLENSIINQEVVYIPDLSKKSFKQREKFFLTLKRTSREKNLSKKNKTDFLLDLDKKKVSITNTKNNQEINFLNKKSNNIKKLKKEEVPILKEVPISKPDSLSTRKENKYFFKYEKYIDYTKTKNLHSEILIKDFNSRSKSVVLRLESHVNNISKNSLQNFSEKSKKFEIYYKNITRRKESFPKIFKKLSILNNKLLTKEKEKEIESSIKINNSGTELFHILNKDNRESKREDLSFQNFSLQDDSHIDKKQTIKHSTTHFIPSSSTENESSMDRNQAEQENFSKFYSENNQNFLKDINSQFRLTLRDFSLNANLHKNTINISLNFLNDLNIDSSFIEEIQNIIKSSGLNPGKIKLKVKGKFVYEGRNEKTSALDVRV</sequence>
<protein>
    <submittedName>
        <fullName evidence="2">Uncharacterized protein</fullName>
    </submittedName>
</protein>
<evidence type="ECO:0000313" key="3">
    <source>
        <dbReference type="Proteomes" id="UP000007102"/>
    </source>
</evidence>
<dbReference type="KEGG" id="dte:Dester_1227"/>
<reference evidence="2 3" key="1">
    <citation type="journal article" date="2011" name="Stand. Genomic Sci.">
        <title>Complete genome sequence of the thermophilic sulfur-reducer Desulfurobacterium thermolithotrophum type strain (BSA(T)) from a deep-sea hydrothermal vent.</title>
        <authorList>
            <person name="Goker M."/>
            <person name="Daligault H."/>
            <person name="Mwirichia R."/>
            <person name="Lapidus A."/>
            <person name="Lucas S."/>
            <person name="Deshpande S."/>
            <person name="Pagani I."/>
            <person name="Tapia R."/>
            <person name="Cheng J.F."/>
            <person name="Goodwin L."/>
            <person name="Pitluck S."/>
            <person name="Liolios K."/>
            <person name="Ivanova N."/>
            <person name="Mavromatis K."/>
            <person name="Mikhailova N."/>
            <person name="Pati A."/>
            <person name="Chen A."/>
            <person name="Palaniappan K."/>
            <person name="Han C."/>
            <person name="Land M."/>
            <person name="Hauser L."/>
            <person name="Pan C."/>
            <person name="Brambilla E.M."/>
            <person name="Rohde M."/>
            <person name="Spring S."/>
            <person name="Sikorski J."/>
            <person name="Wirth R."/>
            <person name="Detter J.C."/>
            <person name="Woyke T."/>
            <person name="Bristow J."/>
            <person name="Eisen J.A."/>
            <person name="Markowitz V."/>
            <person name="Hugenholtz P."/>
            <person name="Kyrpides N.C."/>
            <person name="Klenk H.P."/>
        </authorList>
    </citation>
    <scope>NUCLEOTIDE SEQUENCE [LARGE SCALE GENOMIC DNA]</scope>
    <source>
        <strain evidence="3">DSM 11699 / BSA</strain>
    </source>
</reference>
<dbReference type="AlphaFoldDB" id="F0S0R0"/>
<dbReference type="InParanoid" id="F0S0R0"/>